<dbReference type="Gene3D" id="1.25.40.10">
    <property type="entry name" value="Tetratricopeptide repeat domain"/>
    <property type="match status" value="1"/>
</dbReference>
<dbReference type="EMBL" id="CP049811">
    <property type="protein sequence ID" value="QIK41086.1"/>
    <property type="molecule type" value="Genomic_DNA"/>
</dbReference>
<proteinExistence type="predicted"/>
<dbReference type="InterPro" id="IPR011990">
    <property type="entry name" value="TPR-like_helical_dom_sf"/>
</dbReference>
<dbReference type="InterPro" id="IPR010323">
    <property type="entry name" value="DUF924"/>
</dbReference>
<evidence type="ECO:0000313" key="1">
    <source>
        <dbReference type="EMBL" id="QIK41086.1"/>
    </source>
</evidence>
<dbReference type="AlphaFoldDB" id="A0A6G7VMI7"/>
<sequence length="194" mass="22551">MNETIESVLQYWLEEVGQEKWYEQDAALDEDITSRFESTWQQAANGELIHWMRSSRGTLALLIVTDQFSRNMFRGRGTSFATDYLALSAARHAITRNDDQVFTGPERQFFYLPYMHSESLSHQERAVRLFMLKMPDSKDNLFHARAHRQVIRTFGRFPYRNEALGRVSTPAERRYLEEGAYGSTLRALQDADAA</sequence>
<protein>
    <submittedName>
        <fullName evidence="1">DUF924 domain-containing protein</fullName>
    </submittedName>
</protein>
<accession>A0A6G7VMI7</accession>
<keyword evidence="2" id="KW-1185">Reference proteome</keyword>
<evidence type="ECO:0000313" key="2">
    <source>
        <dbReference type="Proteomes" id="UP000500791"/>
    </source>
</evidence>
<dbReference type="Proteomes" id="UP000500791">
    <property type="component" value="Chromosome"/>
</dbReference>
<dbReference type="SUPFAM" id="SSF48452">
    <property type="entry name" value="TPR-like"/>
    <property type="match status" value="1"/>
</dbReference>
<dbReference type="Pfam" id="PF06041">
    <property type="entry name" value="DUF924"/>
    <property type="match status" value="1"/>
</dbReference>
<reference evidence="1 2" key="1">
    <citation type="submission" date="2020-03" db="EMBL/GenBank/DDBJ databases">
        <title>Complete genome sequence of Monaibacterium sp. ALG8 with diverse plasmids.</title>
        <authorList>
            <person name="Sun C."/>
        </authorList>
    </citation>
    <scope>NUCLEOTIDE SEQUENCE [LARGE SCALE GENOMIC DNA]</scope>
    <source>
        <strain evidence="1 2">ALG8</strain>
    </source>
</reference>
<gene>
    <name evidence="1" type="ORF">G8E03_10085</name>
</gene>
<dbReference type="RefSeq" id="WP_166191228.1">
    <property type="nucleotide sequence ID" value="NZ_CP049811.1"/>
</dbReference>
<dbReference type="Gene3D" id="1.20.58.320">
    <property type="entry name" value="TPR-like"/>
    <property type="match status" value="1"/>
</dbReference>
<dbReference type="KEGG" id="mon:G8E03_10085"/>
<organism evidence="1 2">
    <name type="scientific">Pontivivens nitratireducens</name>
    <dbReference type="NCBI Taxonomy" id="2758038"/>
    <lineage>
        <taxon>Bacteria</taxon>
        <taxon>Pseudomonadati</taxon>
        <taxon>Pseudomonadota</taxon>
        <taxon>Alphaproteobacteria</taxon>
        <taxon>Rhodobacterales</taxon>
        <taxon>Paracoccaceae</taxon>
        <taxon>Pontivivens</taxon>
    </lineage>
</organism>
<name>A0A6G7VMI7_9RHOB</name>